<protein>
    <recommendedName>
        <fullName evidence="1">Ubiquinone biosynthesis accessory factor UbiK</fullName>
    </recommendedName>
</protein>
<dbReference type="STRING" id="392484.LP43_1093"/>
<comment type="function">
    <text evidence="1">Required for efficient ubiquinone (coenzyme Q) biosynthesis. UbiK is probably an accessory factor of Ubi enzymes and facilitates ubiquinone biosynthesis by acting as an assembly factor, a targeting factor, or both.</text>
</comment>
<organism evidence="2 3">
    <name type="scientific">Methylophaga thiooxydans</name>
    <dbReference type="NCBI Taxonomy" id="392484"/>
    <lineage>
        <taxon>Bacteria</taxon>
        <taxon>Pseudomonadati</taxon>
        <taxon>Pseudomonadota</taxon>
        <taxon>Gammaproteobacteria</taxon>
        <taxon>Thiotrichales</taxon>
        <taxon>Piscirickettsiaceae</taxon>
        <taxon>Methylophaga</taxon>
    </lineage>
</organism>
<feature type="coiled-coil region" evidence="1">
    <location>
        <begin position="52"/>
        <end position="79"/>
    </location>
</feature>
<proteinExistence type="inferred from homology"/>
<comment type="subcellular location">
    <subcellularLocation>
        <location evidence="1">Cytoplasm</location>
    </subcellularLocation>
</comment>
<keyword evidence="1" id="KW-0963">Cytoplasm</keyword>
<comment type="caution">
    <text evidence="2">The sequence shown here is derived from an EMBL/GenBank/DDBJ whole genome shotgun (WGS) entry which is preliminary data.</text>
</comment>
<accession>A0A0A0BIG0</accession>
<dbReference type="AlphaFoldDB" id="A0A0A0BIG0"/>
<evidence type="ECO:0000256" key="1">
    <source>
        <dbReference type="HAMAP-Rule" id="MF_02216"/>
    </source>
</evidence>
<dbReference type="NCBIfam" id="NF047835">
    <property type="entry name" value="UbiqAccUbiK"/>
    <property type="match status" value="1"/>
</dbReference>
<dbReference type="GO" id="GO:0005829">
    <property type="term" value="C:cytosol"/>
    <property type="evidence" value="ECO:0007669"/>
    <property type="project" value="TreeGrafter"/>
</dbReference>
<keyword evidence="1" id="KW-0175">Coiled coil</keyword>
<dbReference type="Pfam" id="PF04380">
    <property type="entry name" value="BMFP"/>
    <property type="match status" value="1"/>
</dbReference>
<comment type="pathway">
    <text evidence="1">Cofactor biosynthesis; ubiquinone biosynthesis.</text>
</comment>
<reference evidence="2 3" key="1">
    <citation type="submission" date="2014-09" db="EMBL/GenBank/DDBJ databases">
        <authorList>
            <person name="Grob C."/>
            <person name="Taubert M."/>
            <person name="Howat A.M."/>
            <person name="Burns O.J."/>
            <person name="Dixon J.L."/>
            <person name="Chen Y."/>
            <person name="Murrell J.C."/>
        </authorList>
    </citation>
    <scope>NUCLEOTIDE SEQUENCE [LARGE SCALE GENOMIC DNA]</scope>
    <source>
        <strain evidence="2">L4</strain>
    </source>
</reference>
<dbReference type="RefSeq" id="WP_008291588.1">
    <property type="nucleotide sequence ID" value="NZ_JADFAB010000007.1"/>
</dbReference>
<name>A0A0A0BIG0_9GAMM</name>
<dbReference type="UniPathway" id="UPA00232"/>
<dbReference type="EMBL" id="JRQD01000002">
    <property type="protein sequence ID" value="KGM07482.1"/>
    <property type="molecule type" value="Genomic_DNA"/>
</dbReference>
<dbReference type="GO" id="GO:0006744">
    <property type="term" value="P:ubiquinone biosynthetic process"/>
    <property type="evidence" value="ECO:0007669"/>
    <property type="project" value="UniProtKB-UniRule"/>
</dbReference>
<dbReference type="InterPro" id="IPR007475">
    <property type="entry name" value="UbiK"/>
</dbReference>
<sequence length="80" mass="9227">MIDTKKIEEVVQSITNALPPGLVQMQEDAEKNIRAALTATFNKLDLVTREEYDVQTQVLQRTREKLEALEKRVTELEQNN</sequence>
<evidence type="ECO:0000313" key="3">
    <source>
        <dbReference type="Proteomes" id="UP000029999"/>
    </source>
</evidence>
<dbReference type="PANTHER" id="PTHR38040:SF1">
    <property type="entry name" value="UBIQUINONE BIOSYNTHESIS ACCESSORY FACTOR UBIK"/>
    <property type="match status" value="1"/>
</dbReference>
<keyword evidence="1" id="KW-0831">Ubiquinone biosynthesis</keyword>
<evidence type="ECO:0000313" key="2">
    <source>
        <dbReference type="EMBL" id="KGM07482.1"/>
    </source>
</evidence>
<dbReference type="HAMAP" id="MF_02216">
    <property type="entry name" value="UbiK"/>
    <property type="match status" value="1"/>
</dbReference>
<dbReference type="Proteomes" id="UP000029999">
    <property type="component" value="Unassembled WGS sequence"/>
</dbReference>
<dbReference type="PANTHER" id="PTHR38040">
    <property type="entry name" value="UBIQUINONE BIOSYNTHESIS ACCESSORY FACTOR UBIK"/>
    <property type="match status" value="1"/>
</dbReference>
<gene>
    <name evidence="1" type="primary">ubiK</name>
    <name evidence="2" type="ORF">LP43_1093</name>
</gene>
<comment type="similarity">
    <text evidence="1">Belongs to the UbiK family.</text>
</comment>